<dbReference type="EMBL" id="JAHRIP010029527">
    <property type="protein sequence ID" value="MEQ2291889.1"/>
    <property type="molecule type" value="Genomic_DNA"/>
</dbReference>
<evidence type="ECO:0000313" key="1">
    <source>
        <dbReference type="EMBL" id="MEQ2291889.1"/>
    </source>
</evidence>
<accession>A0ABV0YDZ7</accession>
<proteinExistence type="predicted"/>
<sequence length="196" mass="21635">MPSRKDISNALKEATVAACRFGQGYKAISIHLSIHPSSSPHQDRVMGATGPGGKDQARYIIPSVRVVPSVSSGHFSGHAWKIFKCRHPWGHPDQEPKPLQLTLFNADPFRLCFKFPPDDRAPHPIFKAVTSQPLEESIFGRLYSGSRSFSHDSYLTLICEGRNVGSSFFTTTDRSSVRISAEEAPIRLSITCSILP</sequence>
<organism evidence="1 2">
    <name type="scientific">Ameca splendens</name>
    <dbReference type="NCBI Taxonomy" id="208324"/>
    <lineage>
        <taxon>Eukaryota</taxon>
        <taxon>Metazoa</taxon>
        <taxon>Chordata</taxon>
        <taxon>Craniata</taxon>
        <taxon>Vertebrata</taxon>
        <taxon>Euteleostomi</taxon>
        <taxon>Actinopterygii</taxon>
        <taxon>Neopterygii</taxon>
        <taxon>Teleostei</taxon>
        <taxon>Neoteleostei</taxon>
        <taxon>Acanthomorphata</taxon>
        <taxon>Ovalentaria</taxon>
        <taxon>Atherinomorphae</taxon>
        <taxon>Cyprinodontiformes</taxon>
        <taxon>Goodeidae</taxon>
        <taxon>Ameca</taxon>
    </lineage>
</organism>
<keyword evidence="2" id="KW-1185">Reference proteome</keyword>
<evidence type="ECO:0000313" key="2">
    <source>
        <dbReference type="Proteomes" id="UP001469553"/>
    </source>
</evidence>
<reference evidence="1 2" key="1">
    <citation type="submission" date="2021-06" db="EMBL/GenBank/DDBJ databases">
        <authorList>
            <person name="Palmer J.M."/>
        </authorList>
    </citation>
    <scope>NUCLEOTIDE SEQUENCE [LARGE SCALE GENOMIC DNA]</scope>
    <source>
        <strain evidence="1 2">AS_MEX2019</strain>
        <tissue evidence="1">Muscle</tissue>
    </source>
</reference>
<protein>
    <submittedName>
        <fullName evidence="1">Uncharacterized protein</fullName>
    </submittedName>
</protein>
<name>A0ABV0YDZ7_9TELE</name>
<gene>
    <name evidence="1" type="ORF">AMECASPLE_017473</name>
</gene>
<dbReference type="Proteomes" id="UP001469553">
    <property type="component" value="Unassembled WGS sequence"/>
</dbReference>
<comment type="caution">
    <text evidence="1">The sequence shown here is derived from an EMBL/GenBank/DDBJ whole genome shotgun (WGS) entry which is preliminary data.</text>
</comment>